<evidence type="ECO:0000313" key="2">
    <source>
        <dbReference type="Proteomes" id="UP000579812"/>
    </source>
</evidence>
<name>A0A7J6C5D8_9TELE</name>
<accession>A0A7J6C5D8</accession>
<reference evidence="1 2" key="1">
    <citation type="submission" date="2020-04" db="EMBL/GenBank/DDBJ databases">
        <title>Chromosome-level genome assembly of a cyprinid fish Onychostoma macrolepis by integration of Nanopore Sequencing, Bionano and Hi-C technology.</title>
        <authorList>
            <person name="Wang D."/>
        </authorList>
    </citation>
    <scope>NUCLEOTIDE SEQUENCE [LARGE SCALE GENOMIC DNA]</scope>
    <source>
        <strain evidence="1">SWU-2019</strain>
        <tissue evidence="1">Muscle</tissue>
    </source>
</reference>
<sequence>MILFAAAESSPYEAINDTRQAVTSQDNEDDTCNPSKMAIKCCICLNTLAKYLPIINALIDKKINAICRANKLLWAPCKILAKKIKKKVFKGFFPGLSPRKSCVKYKMC</sequence>
<evidence type="ECO:0008006" key="3">
    <source>
        <dbReference type="Google" id="ProtNLM"/>
    </source>
</evidence>
<keyword evidence="2" id="KW-1185">Reference proteome</keyword>
<comment type="caution">
    <text evidence="1">The sequence shown here is derived from an EMBL/GenBank/DDBJ whole genome shotgun (WGS) entry which is preliminary data.</text>
</comment>
<dbReference type="Proteomes" id="UP000579812">
    <property type="component" value="Unassembled WGS sequence"/>
</dbReference>
<dbReference type="AlphaFoldDB" id="A0A7J6C5D8"/>
<proteinExistence type="predicted"/>
<organism evidence="1 2">
    <name type="scientific">Onychostoma macrolepis</name>
    <dbReference type="NCBI Taxonomy" id="369639"/>
    <lineage>
        <taxon>Eukaryota</taxon>
        <taxon>Metazoa</taxon>
        <taxon>Chordata</taxon>
        <taxon>Craniata</taxon>
        <taxon>Vertebrata</taxon>
        <taxon>Euteleostomi</taxon>
        <taxon>Actinopterygii</taxon>
        <taxon>Neopterygii</taxon>
        <taxon>Teleostei</taxon>
        <taxon>Ostariophysi</taxon>
        <taxon>Cypriniformes</taxon>
        <taxon>Cyprinidae</taxon>
        <taxon>Acrossocheilinae</taxon>
        <taxon>Onychostoma</taxon>
    </lineage>
</organism>
<dbReference type="EMBL" id="JAAMOB010000017">
    <property type="protein sequence ID" value="KAF4102214.1"/>
    <property type="molecule type" value="Genomic_DNA"/>
</dbReference>
<evidence type="ECO:0000313" key="1">
    <source>
        <dbReference type="EMBL" id="KAF4102214.1"/>
    </source>
</evidence>
<gene>
    <name evidence="1" type="ORF">G5714_017014</name>
</gene>
<protein>
    <recommendedName>
        <fullName evidence="3">Saposin B-type domain-containing protein</fullName>
    </recommendedName>
</protein>